<name>A0A1H0YRH7_9LACT</name>
<reference evidence="3" key="1">
    <citation type="submission" date="2016-10" db="EMBL/GenBank/DDBJ databases">
        <authorList>
            <person name="Varghese N."/>
            <person name="Submissions S."/>
        </authorList>
    </citation>
    <scope>NUCLEOTIDE SEQUENCE [LARGE SCALE GENOMIC DNA]</scope>
    <source>
        <strain evidence="3">MPL-11</strain>
    </source>
</reference>
<dbReference type="InterPro" id="IPR032254">
    <property type="entry name" value="DUF4828"/>
</dbReference>
<evidence type="ECO:0000313" key="2">
    <source>
        <dbReference type="EMBL" id="SDQ17466.1"/>
    </source>
</evidence>
<dbReference type="EMBL" id="FNJW01000008">
    <property type="protein sequence ID" value="SDQ17466.1"/>
    <property type="molecule type" value="Genomic_DNA"/>
</dbReference>
<organism evidence="2 3">
    <name type="scientific">Carnobacterium viridans</name>
    <dbReference type="NCBI Taxonomy" id="174587"/>
    <lineage>
        <taxon>Bacteria</taxon>
        <taxon>Bacillati</taxon>
        <taxon>Bacillota</taxon>
        <taxon>Bacilli</taxon>
        <taxon>Lactobacillales</taxon>
        <taxon>Carnobacteriaceae</taxon>
        <taxon>Carnobacterium</taxon>
    </lineage>
</organism>
<keyword evidence="1" id="KW-1133">Transmembrane helix</keyword>
<proteinExistence type="predicted"/>
<keyword evidence="1" id="KW-0472">Membrane</keyword>
<dbReference type="AlphaFoldDB" id="A0A1H0YRH7"/>
<gene>
    <name evidence="2" type="ORF">SAMN04487752_1098</name>
</gene>
<dbReference type="OrthoDB" id="2246468at2"/>
<accession>A0A1H0YRH7</accession>
<dbReference type="RefSeq" id="WP_035023846.1">
    <property type="nucleotide sequence ID" value="NZ_CP084916.1"/>
</dbReference>
<keyword evidence="3" id="KW-1185">Reference proteome</keyword>
<evidence type="ECO:0008006" key="4">
    <source>
        <dbReference type="Google" id="ProtNLM"/>
    </source>
</evidence>
<dbReference type="Pfam" id="PF16110">
    <property type="entry name" value="DUF4828"/>
    <property type="match status" value="1"/>
</dbReference>
<evidence type="ECO:0000256" key="1">
    <source>
        <dbReference type="SAM" id="Phobius"/>
    </source>
</evidence>
<protein>
    <recommendedName>
        <fullName evidence="4">DUF4828 domain-containing protein</fullName>
    </recommendedName>
</protein>
<feature type="transmembrane region" description="Helical" evidence="1">
    <location>
        <begin position="6"/>
        <end position="25"/>
    </location>
</feature>
<keyword evidence="1" id="KW-0812">Transmembrane</keyword>
<sequence length="124" mass="14327">MKITKYINYFLGFSVVAGLLGNSVSRKKNTLSKRKFIQDPLSSFIGTWSNQETNDKRRFLKITKEGEFLINDQLIVGSITSISHQQLVFTDHYGYELIAKRQANNTLSFYDDADEKDYLFVLTE</sequence>
<dbReference type="Proteomes" id="UP000199481">
    <property type="component" value="Unassembled WGS sequence"/>
</dbReference>
<evidence type="ECO:0000313" key="3">
    <source>
        <dbReference type="Proteomes" id="UP000199481"/>
    </source>
</evidence>